<dbReference type="EMBL" id="QXQB01000001">
    <property type="protein sequence ID" value="RJX40852.1"/>
    <property type="molecule type" value="Genomic_DNA"/>
</dbReference>
<reference evidence="1 2" key="1">
    <citation type="submission" date="2018-09" db="EMBL/GenBank/DDBJ databases">
        <title>Paenibacillus aracenensis nov. sp. isolated from a cave in southern Spain.</title>
        <authorList>
            <person name="Jurado V."/>
            <person name="Gutierrez-Patricio S."/>
            <person name="Gonzalez-Pimentel J.L."/>
            <person name="Miller A.Z."/>
            <person name="Laiz L."/>
            <person name="Saiz-Jimenez C."/>
        </authorList>
    </citation>
    <scope>NUCLEOTIDE SEQUENCE [LARGE SCALE GENOMIC DNA]</scope>
    <source>
        <strain evidence="1 2">JCM 19203</strain>
    </source>
</reference>
<accession>A0A3A6PGB2</accession>
<comment type="caution">
    <text evidence="1">The sequence shown here is derived from an EMBL/GenBank/DDBJ whole genome shotgun (WGS) entry which is preliminary data.</text>
</comment>
<keyword evidence="2" id="KW-1185">Reference proteome</keyword>
<organism evidence="1 2">
    <name type="scientific">Paenibacillus pinisoli</name>
    <dbReference type="NCBI Taxonomy" id="1276110"/>
    <lineage>
        <taxon>Bacteria</taxon>
        <taxon>Bacillati</taxon>
        <taxon>Bacillota</taxon>
        <taxon>Bacilli</taxon>
        <taxon>Bacillales</taxon>
        <taxon>Paenibacillaceae</taxon>
        <taxon>Paenibacillus</taxon>
    </lineage>
</organism>
<dbReference type="Proteomes" id="UP000267798">
    <property type="component" value="Unassembled WGS sequence"/>
</dbReference>
<dbReference type="RefSeq" id="WP_120106796.1">
    <property type="nucleotide sequence ID" value="NZ_QXQB01000001.1"/>
</dbReference>
<dbReference type="AlphaFoldDB" id="A0A3A6PGB2"/>
<sequence length="73" mass="8311">MSVQDQVERLEAEIVELKYQLMVLQNYVMPNTIPEWAQAASDKAKAAGMVPSPVNGGYDFYRMTAFLDEKRLI</sequence>
<evidence type="ECO:0000313" key="2">
    <source>
        <dbReference type="Proteomes" id="UP000267798"/>
    </source>
</evidence>
<proteinExistence type="predicted"/>
<gene>
    <name evidence="1" type="ORF">D3P09_02180</name>
</gene>
<protein>
    <submittedName>
        <fullName evidence="1">Uncharacterized protein</fullName>
    </submittedName>
</protein>
<evidence type="ECO:0000313" key="1">
    <source>
        <dbReference type="EMBL" id="RJX40852.1"/>
    </source>
</evidence>
<name>A0A3A6PGB2_9BACL</name>